<protein>
    <recommendedName>
        <fullName evidence="13">Mitochondrial carrier protein</fullName>
    </recommendedName>
</protein>
<reference evidence="11 12" key="1">
    <citation type="journal article" date="2015" name="Genome Biol. Evol.">
        <title>Comparative Genomics of a Bacterivorous Green Alga Reveals Evolutionary Causalities and Consequences of Phago-Mixotrophic Mode of Nutrition.</title>
        <authorList>
            <person name="Burns J.A."/>
            <person name="Paasch A."/>
            <person name="Narechania A."/>
            <person name="Kim E."/>
        </authorList>
    </citation>
    <scope>NUCLEOTIDE SEQUENCE [LARGE SCALE GENOMIC DNA]</scope>
    <source>
        <strain evidence="11 12">PLY_AMNH</strain>
    </source>
</reference>
<dbReference type="SUPFAM" id="SSF103506">
    <property type="entry name" value="Mitochondrial carrier"/>
    <property type="match status" value="1"/>
</dbReference>
<name>A0AAE0BJL8_9CHLO</name>
<dbReference type="GO" id="GO:0006843">
    <property type="term" value="P:mitochondrial citrate transmembrane transport"/>
    <property type="evidence" value="ECO:0007669"/>
    <property type="project" value="TreeGrafter"/>
</dbReference>
<feature type="repeat" description="Solcar" evidence="9">
    <location>
        <begin position="85"/>
        <end position="166"/>
    </location>
</feature>
<proteinExistence type="inferred from homology"/>
<evidence type="ECO:0000256" key="1">
    <source>
        <dbReference type="ARBA" id="ARBA00004225"/>
    </source>
</evidence>
<sequence length="269" mass="28456">MTKKVQLTDTENLAAGALGGIMETLIQMPLITYKVCVQEGRPLPTGLGWYRGVGAAAGSLAPITAVQVAANGVLERMVTGGDRKLNDAEKIITAMGAGSISALLYSPVDLLVIQQQKLNLGLWPTISHISREHGALMLMRGFNACVVREAIYTAGYLGIAPIAKDQLQANYEYWKQNDLGAAIVGSCIGGTIAAMLTHPVDTAKTCMQGDLEGANYKNARSAVPQIHEKGGIGALYKGGLARTARLCGAFFIINNVIDMASKLKGSYFA</sequence>
<dbReference type="AlphaFoldDB" id="A0AAE0BJL8"/>
<evidence type="ECO:0000313" key="12">
    <source>
        <dbReference type="Proteomes" id="UP001190700"/>
    </source>
</evidence>
<dbReference type="Gene3D" id="1.50.40.10">
    <property type="entry name" value="Mitochondrial carrier domain"/>
    <property type="match status" value="1"/>
</dbReference>
<dbReference type="InterPro" id="IPR049563">
    <property type="entry name" value="TXTP-like"/>
</dbReference>
<evidence type="ECO:0008006" key="13">
    <source>
        <dbReference type="Google" id="ProtNLM"/>
    </source>
</evidence>
<dbReference type="PANTHER" id="PTHR45788:SF4">
    <property type="entry name" value="TRICARBOXYLATE TRANSPORT PROTEIN, MITOCHONDRIAL"/>
    <property type="match status" value="1"/>
</dbReference>
<accession>A0AAE0BJL8</accession>
<evidence type="ECO:0000256" key="3">
    <source>
        <dbReference type="ARBA" id="ARBA00022448"/>
    </source>
</evidence>
<keyword evidence="4 9" id="KW-0812">Transmembrane</keyword>
<keyword evidence="7" id="KW-0496">Mitochondrion</keyword>
<evidence type="ECO:0000256" key="6">
    <source>
        <dbReference type="ARBA" id="ARBA00022989"/>
    </source>
</evidence>
<comment type="caution">
    <text evidence="11">The sequence shown here is derived from an EMBL/GenBank/DDBJ whole genome shotgun (WGS) entry which is preliminary data.</text>
</comment>
<keyword evidence="3 10" id="KW-0813">Transport</keyword>
<evidence type="ECO:0000256" key="8">
    <source>
        <dbReference type="ARBA" id="ARBA00023136"/>
    </source>
</evidence>
<keyword evidence="8 9" id="KW-0472">Membrane</keyword>
<evidence type="ECO:0000256" key="9">
    <source>
        <dbReference type="PROSITE-ProRule" id="PRU00282"/>
    </source>
</evidence>
<dbReference type="PROSITE" id="PS50920">
    <property type="entry name" value="SOLCAR"/>
    <property type="match status" value="2"/>
</dbReference>
<feature type="repeat" description="Solcar" evidence="9">
    <location>
        <begin position="177"/>
        <end position="263"/>
    </location>
</feature>
<dbReference type="InterPro" id="IPR018108">
    <property type="entry name" value="MCP_transmembrane"/>
</dbReference>
<keyword evidence="5" id="KW-0677">Repeat</keyword>
<keyword evidence="12" id="KW-1185">Reference proteome</keyword>
<comment type="subcellular location">
    <subcellularLocation>
        <location evidence="1">Mitochondrion membrane</location>
        <topology evidence="1">Multi-pass membrane protein</topology>
    </subcellularLocation>
</comment>
<evidence type="ECO:0000256" key="4">
    <source>
        <dbReference type="ARBA" id="ARBA00022692"/>
    </source>
</evidence>
<evidence type="ECO:0000256" key="10">
    <source>
        <dbReference type="RuleBase" id="RU000488"/>
    </source>
</evidence>
<comment type="similarity">
    <text evidence="2 10">Belongs to the mitochondrial carrier (TC 2.A.29) family.</text>
</comment>
<evidence type="ECO:0000256" key="7">
    <source>
        <dbReference type="ARBA" id="ARBA00023128"/>
    </source>
</evidence>
<dbReference type="Proteomes" id="UP001190700">
    <property type="component" value="Unassembled WGS sequence"/>
</dbReference>
<dbReference type="GO" id="GO:0031966">
    <property type="term" value="C:mitochondrial membrane"/>
    <property type="evidence" value="ECO:0007669"/>
    <property type="project" value="UniProtKB-SubCell"/>
</dbReference>
<evidence type="ECO:0000256" key="5">
    <source>
        <dbReference type="ARBA" id="ARBA00022737"/>
    </source>
</evidence>
<dbReference type="GO" id="GO:0071913">
    <property type="term" value="F:citrate secondary active transmembrane transporter activity"/>
    <property type="evidence" value="ECO:0007669"/>
    <property type="project" value="TreeGrafter"/>
</dbReference>
<dbReference type="EMBL" id="LGRX02034463">
    <property type="protein sequence ID" value="KAK3237751.1"/>
    <property type="molecule type" value="Genomic_DNA"/>
</dbReference>
<dbReference type="PANTHER" id="PTHR45788">
    <property type="entry name" value="SUCCINATE/FUMARATE MITOCHONDRIAL TRANSPORTER-RELATED"/>
    <property type="match status" value="1"/>
</dbReference>
<evidence type="ECO:0000256" key="2">
    <source>
        <dbReference type="ARBA" id="ARBA00006375"/>
    </source>
</evidence>
<organism evidence="11 12">
    <name type="scientific">Cymbomonas tetramitiformis</name>
    <dbReference type="NCBI Taxonomy" id="36881"/>
    <lineage>
        <taxon>Eukaryota</taxon>
        <taxon>Viridiplantae</taxon>
        <taxon>Chlorophyta</taxon>
        <taxon>Pyramimonadophyceae</taxon>
        <taxon>Pyramimonadales</taxon>
        <taxon>Pyramimonadaceae</taxon>
        <taxon>Cymbomonas</taxon>
    </lineage>
</organism>
<gene>
    <name evidence="11" type="ORF">CYMTET_52197</name>
</gene>
<evidence type="ECO:0000313" key="11">
    <source>
        <dbReference type="EMBL" id="KAK3237751.1"/>
    </source>
</evidence>
<dbReference type="Pfam" id="PF00153">
    <property type="entry name" value="Mito_carr"/>
    <property type="match status" value="2"/>
</dbReference>
<keyword evidence="6" id="KW-1133">Transmembrane helix</keyword>
<dbReference type="InterPro" id="IPR023395">
    <property type="entry name" value="MCP_dom_sf"/>
</dbReference>